<feature type="domain" description="HTH lysR-type" evidence="6">
    <location>
        <begin position="1"/>
        <end position="58"/>
    </location>
</feature>
<evidence type="ECO:0000256" key="3">
    <source>
        <dbReference type="ARBA" id="ARBA00023125"/>
    </source>
</evidence>
<dbReference type="Proteomes" id="UP000007564">
    <property type="component" value="Chromosome"/>
</dbReference>
<dbReference type="RefSeq" id="WP_003808790.1">
    <property type="nucleotide sequence ID" value="NC_019382.1"/>
</dbReference>
<proteinExistence type="inferred from homology"/>
<dbReference type="GO" id="GO:0043565">
    <property type="term" value="F:sequence-specific DNA binding"/>
    <property type="evidence" value="ECO:0007669"/>
    <property type="project" value="TreeGrafter"/>
</dbReference>
<dbReference type="GO" id="GO:0003700">
    <property type="term" value="F:DNA-binding transcription factor activity"/>
    <property type="evidence" value="ECO:0007669"/>
    <property type="project" value="InterPro"/>
</dbReference>
<name>A0A0C6P3D4_BORBO</name>
<reference evidence="7 8" key="1">
    <citation type="journal article" date="2012" name="BMC Genomics">
        <title>Comparative genomics of the classical Bordetella subspecies: the evolution and exchange of virulence-associated diversity amongst closely related pathogens.</title>
        <authorList>
            <person name="Park J."/>
            <person name="Zhang Y."/>
            <person name="Buboltz A.M."/>
            <person name="Zhang X."/>
            <person name="Schuster S.C."/>
            <person name="Ahuja U."/>
            <person name="Liu M."/>
            <person name="Miller J.F."/>
            <person name="Sebaihia M."/>
            <person name="Bentley S.D."/>
            <person name="Parkhill J."/>
            <person name="Harvill E.T."/>
        </authorList>
    </citation>
    <scope>NUCLEOTIDE SEQUENCE [LARGE SCALE GENOMIC DNA]</scope>
    <source>
        <strain evidence="7 8">253</strain>
    </source>
</reference>
<dbReference type="SUPFAM" id="SSF53850">
    <property type="entry name" value="Periplasmic binding protein-like II"/>
    <property type="match status" value="1"/>
</dbReference>
<evidence type="ECO:0000259" key="6">
    <source>
        <dbReference type="PROSITE" id="PS50931"/>
    </source>
</evidence>
<dbReference type="InterPro" id="IPR036388">
    <property type="entry name" value="WH-like_DNA-bd_sf"/>
</dbReference>
<dbReference type="GO" id="GO:0010628">
    <property type="term" value="P:positive regulation of gene expression"/>
    <property type="evidence" value="ECO:0007669"/>
    <property type="project" value="TreeGrafter"/>
</dbReference>
<keyword evidence="2" id="KW-0805">Transcription regulation</keyword>
<accession>A0A0C6P3D4</accession>
<sequence length="322" mass="34342">MNLRHIEVFYAIMQAGSVTGAAHLLNVTQPAVSNVLRHAEQQLGLKLFERIAGRLQPTPEAYDLFPDVQEIFGRIGTLNRLVEEMRGGRAGRLAIAASPTLVNVYLARAIARLKAHGGGTQVTIQSLPTVIAIERVERREVDVGLVYGPVTDPGVIVEDLAGSDVVCALHRAAPLARRKTLGPDDLASVAVVSTGRTTRIGVAVKQACEAQGLSVPEVSVEVNSSLAACLMAAEHVGVGLVDLAAVNQYALPDVVFRPFRPRVELRLCLIYPKDRPRSRATLRFTAALRELFGQGAPEQPQAAGRGARAARAPRAGQGGPGR</sequence>
<feature type="compositionally biased region" description="Low complexity" evidence="5">
    <location>
        <begin position="299"/>
        <end position="315"/>
    </location>
</feature>
<evidence type="ECO:0000256" key="2">
    <source>
        <dbReference type="ARBA" id="ARBA00023015"/>
    </source>
</evidence>
<dbReference type="PRINTS" id="PR00039">
    <property type="entry name" value="HTHLYSR"/>
</dbReference>
<dbReference type="InterPro" id="IPR000847">
    <property type="entry name" value="LysR_HTH_N"/>
</dbReference>
<evidence type="ECO:0000256" key="5">
    <source>
        <dbReference type="SAM" id="MobiDB-lite"/>
    </source>
</evidence>
<evidence type="ECO:0000313" key="7">
    <source>
        <dbReference type="EMBL" id="CCJ54311.1"/>
    </source>
</evidence>
<dbReference type="OrthoDB" id="8849678at2"/>
<dbReference type="Pfam" id="PF00126">
    <property type="entry name" value="HTH_1"/>
    <property type="match status" value="1"/>
</dbReference>
<dbReference type="PANTHER" id="PTHR30427:SF1">
    <property type="entry name" value="TRANSCRIPTIONAL ACTIVATOR PROTEIN LYSR"/>
    <property type="match status" value="1"/>
</dbReference>
<dbReference type="PANTHER" id="PTHR30427">
    <property type="entry name" value="TRANSCRIPTIONAL ACTIVATOR PROTEIN LYSR"/>
    <property type="match status" value="1"/>
</dbReference>
<dbReference type="PROSITE" id="PS50931">
    <property type="entry name" value="HTH_LYSR"/>
    <property type="match status" value="1"/>
</dbReference>
<evidence type="ECO:0000256" key="1">
    <source>
        <dbReference type="ARBA" id="ARBA00009437"/>
    </source>
</evidence>
<dbReference type="Pfam" id="PF03466">
    <property type="entry name" value="LysR_substrate"/>
    <property type="match status" value="1"/>
</dbReference>
<evidence type="ECO:0000313" key="8">
    <source>
        <dbReference type="Proteomes" id="UP000007564"/>
    </source>
</evidence>
<dbReference type="Gene3D" id="1.10.10.10">
    <property type="entry name" value="Winged helix-like DNA-binding domain superfamily/Winged helix DNA-binding domain"/>
    <property type="match status" value="1"/>
</dbReference>
<keyword evidence="4" id="KW-0804">Transcription</keyword>
<dbReference type="KEGG" id="bbh:BN112_2394"/>
<dbReference type="EMBL" id="HE965806">
    <property type="protein sequence ID" value="CCJ54311.1"/>
    <property type="molecule type" value="Genomic_DNA"/>
</dbReference>
<feature type="region of interest" description="Disordered" evidence="5">
    <location>
        <begin position="293"/>
        <end position="322"/>
    </location>
</feature>
<dbReference type="SUPFAM" id="SSF46785">
    <property type="entry name" value="Winged helix' DNA-binding domain"/>
    <property type="match status" value="1"/>
</dbReference>
<gene>
    <name evidence="7" type="ORF">BN112_2394</name>
</gene>
<dbReference type="InterPro" id="IPR005119">
    <property type="entry name" value="LysR_subst-bd"/>
</dbReference>
<keyword evidence="3" id="KW-0238">DNA-binding</keyword>
<dbReference type="Gene3D" id="3.40.190.290">
    <property type="match status" value="1"/>
</dbReference>
<dbReference type="AlphaFoldDB" id="A0A0C6P3D4"/>
<protein>
    <submittedName>
        <fullName evidence="7">LysR-family transcriptional regulator</fullName>
    </submittedName>
</protein>
<dbReference type="HOGENOM" id="CLU_039613_6_3_4"/>
<dbReference type="GO" id="GO:0009089">
    <property type="term" value="P:lysine biosynthetic process via diaminopimelate"/>
    <property type="evidence" value="ECO:0007669"/>
    <property type="project" value="TreeGrafter"/>
</dbReference>
<evidence type="ECO:0000256" key="4">
    <source>
        <dbReference type="ARBA" id="ARBA00023163"/>
    </source>
</evidence>
<comment type="similarity">
    <text evidence="1">Belongs to the LysR transcriptional regulatory family.</text>
</comment>
<dbReference type="InterPro" id="IPR036390">
    <property type="entry name" value="WH_DNA-bd_sf"/>
</dbReference>
<organism evidence="7 8">
    <name type="scientific">Bordetella bronchiseptica 253</name>
    <dbReference type="NCBI Taxonomy" id="568707"/>
    <lineage>
        <taxon>Bacteria</taxon>
        <taxon>Pseudomonadati</taxon>
        <taxon>Pseudomonadota</taxon>
        <taxon>Betaproteobacteria</taxon>
        <taxon>Burkholderiales</taxon>
        <taxon>Alcaligenaceae</taxon>
        <taxon>Bordetella</taxon>
    </lineage>
</organism>